<protein>
    <submittedName>
        <fullName evidence="1">Uncharacterized protein</fullName>
    </submittedName>
</protein>
<organism evidence="1 2">
    <name type="scientific">Actinoplanes lobatus</name>
    <dbReference type="NCBI Taxonomy" id="113568"/>
    <lineage>
        <taxon>Bacteria</taxon>
        <taxon>Bacillati</taxon>
        <taxon>Actinomycetota</taxon>
        <taxon>Actinomycetes</taxon>
        <taxon>Micromonosporales</taxon>
        <taxon>Micromonosporaceae</taxon>
        <taxon>Actinoplanes</taxon>
    </lineage>
</organism>
<comment type="caution">
    <text evidence="1">The sequence shown here is derived from an EMBL/GenBank/DDBJ whole genome shotgun (WGS) entry which is preliminary data.</text>
</comment>
<dbReference type="EMBL" id="JACHNC010000001">
    <property type="protein sequence ID" value="MBB4753426.1"/>
    <property type="molecule type" value="Genomic_DNA"/>
</dbReference>
<reference evidence="1 2" key="1">
    <citation type="submission" date="2020-08" db="EMBL/GenBank/DDBJ databases">
        <title>Sequencing the genomes of 1000 actinobacteria strains.</title>
        <authorList>
            <person name="Klenk H.-P."/>
        </authorList>
    </citation>
    <scope>NUCLEOTIDE SEQUENCE [LARGE SCALE GENOMIC DNA]</scope>
    <source>
        <strain evidence="1 2">DSM 43150</strain>
    </source>
</reference>
<sequence>MDADLAAADQANARGNAIANRLGASDCADAGGL</sequence>
<proteinExistence type="predicted"/>
<evidence type="ECO:0000313" key="1">
    <source>
        <dbReference type="EMBL" id="MBB4753426.1"/>
    </source>
</evidence>
<dbReference type="AlphaFoldDB" id="A0A7W7HMS2"/>
<accession>A0A7W7HMS2</accession>
<evidence type="ECO:0000313" key="2">
    <source>
        <dbReference type="Proteomes" id="UP000590511"/>
    </source>
</evidence>
<name>A0A7W7HMS2_9ACTN</name>
<gene>
    <name evidence="1" type="ORF">BJ964_007587</name>
</gene>
<dbReference type="Proteomes" id="UP000590511">
    <property type="component" value="Unassembled WGS sequence"/>
</dbReference>